<evidence type="ECO:0000256" key="2">
    <source>
        <dbReference type="ARBA" id="ARBA00020110"/>
    </source>
</evidence>
<evidence type="ECO:0000259" key="7">
    <source>
        <dbReference type="Pfam" id="PF00700"/>
    </source>
</evidence>
<dbReference type="Pfam" id="PF00669">
    <property type="entry name" value="Flagellin_N"/>
    <property type="match status" value="1"/>
</dbReference>
<keyword evidence="9" id="KW-1185">Reference proteome</keyword>
<keyword evidence="8" id="KW-0966">Cell projection</keyword>
<evidence type="ECO:0000259" key="6">
    <source>
        <dbReference type="Pfam" id="PF00669"/>
    </source>
</evidence>
<dbReference type="Pfam" id="PF00700">
    <property type="entry name" value="Flagellin_C"/>
    <property type="match status" value="1"/>
</dbReference>
<dbReference type="EMBL" id="JAHLQL010000001">
    <property type="protein sequence ID" value="MBU5591085.1"/>
    <property type="molecule type" value="Genomic_DNA"/>
</dbReference>
<feature type="domain" description="Flagellin N-terminal" evidence="6">
    <location>
        <begin position="5"/>
        <end position="137"/>
    </location>
</feature>
<evidence type="ECO:0000256" key="3">
    <source>
        <dbReference type="ARBA" id="ARBA00023143"/>
    </source>
</evidence>
<dbReference type="RefSeq" id="WP_216456119.1">
    <property type="nucleotide sequence ID" value="NZ_JAHLQL010000001.1"/>
</dbReference>
<name>A0ABS6EY78_9CLOT</name>
<organism evidence="8 9">
    <name type="scientific">Clostridium simiarum</name>
    <dbReference type="NCBI Taxonomy" id="2841506"/>
    <lineage>
        <taxon>Bacteria</taxon>
        <taxon>Bacillati</taxon>
        <taxon>Bacillota</taxon>
        <taxon>Clostridia</taxon>
        <taxon>Eubacteriales</taxon>
        <taxon>Clostridiaceae</taxon>
        <taxon>Clostridium</taxon>
    </lineage>
</organism>
<keyword evidence="3 4" id="KW-0975">Bacterial flagellum</keyword>
<protein>
    <recommendedName>
        <fullName evidence="2 4">Flagellin</fullName>
    </recommendedName>
</protein>
<dbReference type="PANTHER" id="PTHR42792:SF2">
    <property type="entry name" value="FLAGELLIN"/>
    <property type="match status" value="1"/>
</dbReference>
<comment type="similarity">
    <text evidence="1 4">Belongs to the bacterial flagellin family.</text>
</comment>
<dbReference type="InterPro" id="IPR001029">
    <property type="entry name" value="Flagellin_N"/>
</dbReference>
<accession>A0ABS6EY78</accession>
<dbReference type="PANTHER" id="PTHR42792">
    <property type="entry name" value="FLAGELLIN"/>
    <property type="match status" value="1"/>
</dbReference>
<dbReference type="InterPro" id="IPR046358">
    <property type="entry name" value="Flagellin_C"/>
</dbReference>
<feature type="region of interest" description="Disordered" evidence="5">
    <location>
        <begin position="24"/>
        <end position="43"/>
    </location>
</feature>
<evidence type="ECO:0000256" key="5">
    <source>
        <dbReference type="SAM" id="MobiDB-lite"/>
    </source>
</evidence>
<dbReference type="Proteomes" id="UP000736583">
    <property type="component" value="Unassembled WGS sequence"/>
</dbReference>
<sequence>MRLTHNLMSLNVYRSYNKSLNEQSKSMGKISSGDKIARSMDDPVGMGQREYMRMQLRGLQMAQKNMQDGISMLQAAEGGLDSITSALNRIRELTVSAGGAKEGDDKASIQAEIDQMIKSIDTVAKGTEFNGVKLLANEDPSLNHIRMASGSNVGDSLNIPMNNLTSDNLTDKTGAKSIKDISGMIASGKIGEALDMTDAALDKVLSVRSKYGALQNRMESLYNIQEENSLLIERADSNIGDADIAEEMMGLAKHNLLVEAGNAMMVQTNRLPQDVLRVLERVR</sequence>
<keyword evidence="4" id="KW-0964">Secreted</keyword>
<keyword evidence="8" id="KW-0282">Flagellum</keyword>
<comment type="subcellular location">
    <subcellularLocation>
        <location evidence="4">Secreted</location>
    </subcellularLocation>
    <subcellularLocation>
        <location evidence="4">Bacterial flagellum</location>
    </subcellularLocation>
</comment>
<reference evidence="8 9" key="1">
    <citation type="submission" date="2021-06" db="EMBL/GenBank/DDBJ databases">
        <authorList>
            <person name="Sun Q."/>
            <person name="Li D."/>
        </authorList>
    </citation>
    <scope>NUCLEOTIDE SEQUENCE [LARGE SCALE GENOMIC DNA]</scope>
    <source>
        <strain evidence="8 9">MSJ-4</strain>
    </source>
</reference>
<feature type="domain" description="Flagellin C-terminal" evidence="7">
    <location>
        <begin position="194"/>
        <end position="279"/>
    </location>
</feature>
<evidence type="ECO:0000313" key="8">
    <source>
        <dbReference type="EMBL" id="MBU5591085.1"/>
    </source>
</evidence>
<keyword evidence="8" id="KW-0969">Cilium</keyword>
<evidence type="ECO:0000256" key="4">
    <source>
        <dbReference type="RuleBase" id="RU362073"/>
    </source>
</evidence>
<comment type="caution">
    <text evidence="8">The sequence shown here is derived from an EMBL/GenBank/DDBJ whole genome shotgun (WGS) entry which is preliminary data.</text>
</comment>
<comment type="function">
    <text evidence="4">Flagellin is the subunit protein which polymerizes to form the filaments of bacterial flagella.</text>
</comment>
<evidence type="ECO:0000313" key="9">
    <source>
        <dbReference type="Proteomes" id="UP000736583"/>
    </source>
</evidence>
<dbReference type="InterPro" id="IPR001492">
    <property type="entry name" value="Flagellin"/>
</dbReference>
<gene>
    <name evidence="8" type="ORF">KQI89_04855</name>
</gene>
<proteinExistence type="inferred from homology"/>
<evidence type="ECO:0000256" key="1">
    <source>
        <dbReference type="ARBA" id="ARBA00005709"/>
    </source>
</evidence>